<dbReference type="Proteomes" id="UP000192472">
    <property type="component" value="Unassembled WGS sequence"/>
</dbReference>
<dbReference type="PROSITE" id="PS50005">
    <property type="entry name" value="TPR"/>
    <property type="match status" value="2"/>
</dbReference>
<dbReference type="GO" id="GO:0006355">
    <property type="term" value="P:regulation of DNA-templated transcription"/>
    <property type="evidence" value="ECO:0007669"/>
    <property type="project" value="InterPro"/>
</dbReference>
<accession>A0A1W2GRQ8</accession>
<feature type="repeat" description="TPR" evidence="1">
    <location>
        <begin position="203"/>
        <end position="236"/>
    </location>
</feature>
<dbReference type="Gene3D" id="1.25.40.10">
    <property type="entry name" value="Tetratricopeptide repeat domain"/>
    <property type="match status" value="2"/>
</dbReference>
<dbReference type="EMBL" id="FWYF01000005">
    <property type="protein sequence ID" value="SMD39102.1"/>
    <property type="molecule type" value="Genomic_DNA"/>
</dbReference>
<dbReference type="OrthoDB" id="1523128at2"/>
<feature type="coiled-coil region" evidence="2">
    <location>
        <begin position="397"/>
        <end position="435"/>
    </location>
</feature>
<keyword evidence="5" id="KW-1185">Reference proteome</keyword>
<keyword evidence="3" id="KW-0472">Membrane</keyword>
<dbReference type="InterPro" id="IPR019734">
    <property type="entry name" value="TPR_rpt"/>
</dbReference>
<feature type="transmembrane region" description="Helical" evidence="3">
    <location>
        <begin position="437"/>
        <end position="459"/>
    </location>
</feature>
<dbReference type="SUPFAM" id="SSF46894">
    <property type="entry name" value="C-terminal effector domain of the bipartite response regulators"/>
    <property type="match status" value="1"/>
</dbReference>
<keyword evidence="3" id="KW-1133">Transmembrane helix</keyword>
<feature type="repeat" description="TPR" evidence="1">
    <location>
        <begin position="164"/>
        <end position="197"/>
    </location>
</feature>
<dbReference type="SUPFAM" id="SSF48452">
    <property type="entry name" value="TPR-like"/>
    <property type="match status" value="2"/>
</dbReference>
<sequence>MQPSLKISYHRIVFLFLFLNLYLQNLHKLWAQEISTSQIDSVILVASELIQDNNNDSTLILTSFALDKSIELDYYLGQARAQVVESSYYLNKAQLDSSEILFTRAEEIYTENGLIGDTIQSKYHYLFLTRGAWNIYKRNFAEAERLLTMGAKLFLKEGDNRRYNNCLNSLGRINGMKGNYAQALDYFLKAYDLNEGKESLNASVILGNIALCYKYLGHVEKATQYFKEGLEMDIKNGWRSQMNKYNGLATIYKQLDNLDSAIYYDKKAFEAAQEFGNYSTAVISLGNLAQYYVLKQEFDLANTMMNEALQLADSVGIKSVEEQFDIIKAEVFYDEQQYDSTLYYARRALASTSQYSHRKFSSIITHLMSNTFEQLGVLDSSLYYLKTHHAYEDSLFNKESQKKVTELYTKMETLEKEKEINLLQKNKELEAVKKQRLLVLIFAILMVAGLLVVTLIYRYKGKLRKEELKQIKLQNDLEQGQADLYKQTLNMIHMNNLMDSLESQVKEIITKKSDPEYRKILHTIKMNKSLKKDWENFNNYFSNSHSEFYEKLTSLNDKLSNHEKRVCALIKLNLSNREIATILNIENRSAVMIKYRIKKKIGLEEHNDLNKYVQQL</sequence>
<dbReference type="RefSeq" id="WP_084374741.1">
    <property type="nucleotide sequence ID" value="NZ_FWYF01000005.1"/>
</dbReference>
<keyword evidence="2" id="KW-0175">Coiled coil</keyword>
<evidence type="ECO:0000256" key="2">
    <source>
        <dbReference type="SAM" id="Coils"/>
    </source>
</evidence>
<name>A0A1W2GRQ8_REIFA</name>
<evidence type="ECO:0000313" key="5">
    <source>
        <dbReference type="Proteomes" id="UP000192472"/>
    </source>
</evidence>
<dbReference type="SMART" id="SM00028">
    <property type="entry name" value="TPR"/>
    <property type="match status" value="4"/>
</dbReference>
<dbReference type="InterPro" id="IPR036388">
    <property type="entry name" value="WH-like_DNA-bd_sf"/>
</dbReference>
<keyword evidence="3" id="KW-0812">Transmembrane</keyword>
<keyword evidence="1" id="KW-0802">TPR repeat</keyword>
<gene>
    <name evidence="4" type="ORF">SAMN04488029_4042</name>
</gene>
<dbReference type="AlphaFoldDB" id="A0A1W2GRQ8"/>
<evidence type="ECO:0000256" key="3">
    <source>
        <dbReference type="SAM" id="Phobius"/>
    </source>
</evidence>
<protein>
    <submittedName>
        <fullName evidence="4">Tetratricopeptide repeat-containing protein</fullName>
    </submittedName>
</protein>
<dbReference type="Pfam" id="PF13181">
    <property type="entry name" value="TPR_8"/>
    <property type="match status" value="1"/>
</dbReference>
<evidence type="ECO:0000313" key="4">
    <source>
        <dbReference type="EMBL" id="SMD39102.1"/>
    </source>
</evidence>
<reference evidence="4 5" key="1">
    <citation type="submission" date="2017-04" db="EMBL/GenBank/DDBJ databases">
        <authorList>
            <person name="Afonso C.L."/>
            <person name="Miller P.J."/>
            <person name="Scott M.A."/>
            <person name="Spackman E."/>
            <person name="Goraichik I."/>
            <person name="Dimitrov K.M."/>
            <person name="Suarez D.L."/>
            <person name="Swayne D.E."/>
        </authorList>
    </citation>
    <scope>NUCLEOTIDE SEQUENCE [LARGE SCALE GENOMIC DNA]</scope>
    <source>
        <strain evidence="4 5">DSM 26133</strain>
    </source>
</reference>
<proteinExistence type="predicted"/>
<dbReference type="STRING" id="692418.SAMN04488029_4042"/>
<dbReference type="InterPro" id="IPR016032">
    <property type="entry name" value="Sig_transdc_resp-reg_C-effctor"/>
</dbReference>
<dbReference type="InterPro" id="IPR011990">
    <property type="entry name" value="TPR-like_helical_dom_sf"/>
</dbReference>
<dbReference type="Pfam" id="PF13424">
    <property type="entry name" value="TPR_12"/>
    <property type="match status" value="1"/>
</dbReference>
<dbReference type="Gene3D" id="1.10.10.10">
    <property type="entry name" value="Winged helix-like DNA-binding domain superfamily/Winged helix DNA-binding domain"/>
    <property type="match status" value="1"/>
</dbReference>
<evidence type="ECO:0000256" key="1">
    <source>
        <dbReference type="PROSITE-ProRule" id="PRU00339"/>
    </source>
</evidence>
<organism evidence="4 5">
    <name type="scientific">Reichenbachiella faecimaris</name>
    <dbReference type="NCBI Taxonomy" id="692418"/>
    <lineage>
        <taxon>Bacteria</taxon>
        <taxon>Pseudomonadati</taxon>
        <taxon>Bacteroidota</taxon>
        <taxon>Cytophagia</taxon>
        <taxon>Cytophagales</taxon>
        <taxon>Reichenbachiellaceae</taxon>
        <taxon>Reichenbachiella</taxon>
    </lineage>
</organism>
<dbReference type="GO" id="GO:0003677">
    <property type="term" value="F:DNA binding"/>
    <property type="evidence" value="ECO:0007669"/>
    <property type="project" value="InterPro"/>
</dbReference>